<keyword evidence="3" id="KW-0472">Membrane</keyword>
<evidence type="ECO:0000256" key="3">
    <source>
        <dbReference type="ARBA" id="ARBA00022475"/>
    </source>
</evidence>
<dbReference type="Proteomes" id="UP001602119">
    <property type="component" value="Unassembled WGS sequence"/>
</dbReference>
<keyword evidence="4" id="KW-0732">Signal</keyword>
<dbReference type="InterPro" id="IPR029046">
    <property type="entry name" value="LolA/LolB/LppX"/>
</dbReference>
<keyword evidence="6" id="KW-1185">Reference proteome</keyword>
<accession>A0ABW6V1L7</accession>
<sequence>MRRLLLAAGAVAVIGVAGCAPAATSLDNVRLSASEVLQQASQKAQDVTSYTADLVVDVSAGTDRTGTIQGKLRAQQKPTLATDLTLDQITFDGQNAPGGLRVILLGDTVYVKSDALRTLMGAAKPWIKVDLKELGDSRGVNVDEILGRAQQIDLKTSAALLTASKDAKAVGAEQVGGVDTTHYSGTFPVAEAVKQLAPEERTKAEAGLAKVDDMKFDAWIDADGLPRKVTLKGGPADKGSFNATVAFTSFNEPTTIEAPSAGEVGELPRNLRGN</sequence>
<comment type="caution">
    <text evidence="5">The sequence shown here is derived from an EMBL/GenBank/DDBJ whole genome shotgun (WGS) entry which is preliminary data.</text>
</comment>
<proteinExistence type="inferred from homology"/>
<dbReference type="RefSeq" id="WP_387341599.1">
    <property type="nucleotide sequence ID" value="NZ_JBIAXI010000005.1"/>
</dbReference>
<dbReference type="Pfam" id="PF07161">
    <property type="entry name" value="LppX_LprAFG"/>
    <property type="match status" value="1"/>
</dbReference>
<evidence type="ECO:0000256" key="2">
    <source>
        <dbReference type="ARBA" id="ARBA00009194"/>
    </source>
</evidence>
<comment type="similarity">
    <text evidence="2">Belongs to the LppX/LprAFG lipoprotein family.</text>
</comment>
<keyword evidence="5" id="KW-0449">Lipoprotein</keyword>
<organism evidence="5 6">
    <name type="scientific">Microtetraspora fusca</name>
    <dbReference type="NCBI Taxonomy" id="1997"/>
    <lineage>
        <taxon>Bacteria</taxon>
        <taxon>Bacillati</taxon>
        <taxon>Actinomycetota</taxon>
        <taxon>Actinomycetes</taxon>
        <taxon>Streptosporangiales</taxon>
        <taxon>Streptosporangiaceae</taxon>
        <taxon>Microtetraspora</taxon>
    </lineage>
</organism>
<feature type="chain" id="PRO_5046559412" evidence="4">
    <location>
        <begin position="23"/>
        <end position="274"/>
    </location>
</feature>
<dbReference type="Gene3D" id="2.50.20.20">
    <property type="match status" value="1"/>
</dbReference>
<dbReference type="PROSITE" id="PS51257">
    <property type="entry name" value="PROKAR_LIPOPROTEIN"/>
    <property type="match status" value="1"/>
</dbReference>
<comment type="subcellular location">
    <subcellularLocation>
        <location evidence="1">Cell envelope</location>
    </subcellularLocation>
</comment>
<gene>
    <name evidence="5" type="ORF">ACFY05_10120</name>
</gene>
<evidence type="ECO:0000256" key="1">
    <source>
        <dbReference type="ARBA" id="ARBA00004196"/>
    </source>
</evidence>
<dbReference type="SUPFAM" id="SSF89392">
    <property type="entry name" value="Prokaryotic lipoproteins and lipoprotein localization factors"/>
    <property type="match status" value="1"/>
</dbReference>
<evidence type="ECO:0000313" key="6">
    <source>
        <dbReference type="Proteomes" id="UP001602119"/>
    </source>
</evidence>
<evidence type="ECO:0000256" key="4">
    <source>
        <dbReference type="SAM" id="SignalP"/>
    </source>
</evidence>
<dbReference type="InterPro" id="IPR009830">
    <property type="entry name" value="LppX/LprAFG"/>
</dbReference>
<evidence type="ECO:0000313" key="5">
    <source>
        <dbReference type="EMBL" id="MFF4773202.1"/>
    </source>
</evidence>
<name>A0ABW6V1L7_MICFU</name>
<feature type="signal peptide" evidence="4">
    <location>
        <begin position="1"/>
        <end position="22"/>
    </location>
</feature>
<reference evidence="5 6" key="1">
    <citation type="submission" date="2024-10" db="EMBL/GenBank/DDBJ databases">
        <title>The Natural Products Discovery Center: Release of the First 8490 Sequenced Strains for Exploring Actinobacteria Biosynthetic Diversity.</title>
        <authorList>
            <person name="Kalkreuter E."/>
            <person name="Kautsar S.A."/>
            <person name="Yang D."/>
            <person name="Bader C.D."/>
            <person name="Teijaro C.N."/>
            <person name="Fluegel L."/>
            <person name="Davis C.M."/>
            <person name="Simpson J.R."/>
            <person name="Lauterbach L."/>
            <person name="Steele A.D."/>
            <person name="Gui C."/>
            <person name="Meng S."/>
            <person name="Li G."/>
            <person name="Viehrig K."/>
            <person name="Ye F."/>
            <person name="Su P."/>
            <person name="Kiefer A.F."/>
            <person name="Nichols A."/>
            <person name="Cepeda A.J."/>
            <person name="Yan W."/>
            <person name="Fan B."/>
            <person name="Jiang Y."/>
            <person name="Adhikari A."/>
            <person name="Zheng C.-J."/>
            <person name="Schuster L."/>
            <person name="Cowan T.M."/>
            <person name="Smanski M.J."/>
            <person name="Chevrette M.G."/>
            <person name="De Carvalho L.P.S."/>
            <person name="Shen B."/>
        </authorList>
    </citation>
    <scope>NUCLEOTIDE SEQUENCE [LARGE SCALE GENOMIC DNA]</scope>
    <source>
        <strain evidence="5 6">NPDC001281</strain>
    </source>
</reference>
<protein>
    <submittedName>
        <fullName evidence="5">LppX_LprAFG lipoprotein</fullName>
    </submittedName>
</protein>
<keyword evidence="3" id="KW-1003">Cell membrane</keyword>
<dbReference type="EMBL" id="JBIAXI010000005">
    <property type="protein sequence ID" value="MFF4773202.1"/>
    <property type="molecule type" value="Genomic_DNA"/>
</dbReference>